<dbReference type="AlphaFoldDB" id="A0A7R9LGP1"/>
<feature type="region of interest" description="Disordered" evidence="1">
    <location>
        <begin position="1"/>
        <end position="46"/>
    </location>
</feature>
<sequence length="247" mass="27506">GGHADHYYNNHHNNNVTPNAIPNATPSLTNTTADTLIDNPQTSTPAPHTVVNYNAATHDHLNINESDIEMKSIHFEYPFVRLVDYYKSESEEQMKTCSPTQTTADTADVYKYSNNKCLTADTNQLTNYSLKYTLNEQIFCKSLPIITLQTHNTYEVIEISITDLNVVYTDIGTQISPNTGQCPLIGDIDGNPNSEPPISLATSTQVWIGVGYAIVGAIVIFGLILVYEKFIKTRIFYTSIHTQEPQV</sequence>
<feature type="compositionally biased region" description="Polar residues" evidence="1">
    <location>
        <begin position="16"/>
        <end position="46"/>
    </location>
</feature>
<organism evidence="3">
    <name type="scientific">Medioppia subpectinata</name>
    <dbReference type="NCBI Taxonomy" id="1979941"/>
    <lineage>
        <taxon>Eukaryota</taxon>
        <taxon>Metazoa</taxon>
        <taxon>Ecdysozoa</taxon>
        <taxon>Arthropoda</taxon>
        <taxon>Chelicerata</taxon>
        <taxon>Arachnida</taxon>
        <taxon>Acari</taxon>
        <taxon>Acariformes</taxon>
        <taxon>Sarcoptiformes</taxon>
        <taxon>Oribatida</taxon>
        <taxon>Brachypylina</taxon>
        <taxon>Oppioidea</taxon>
        <taxon>Oppiidae</taxon>
        <taxon>Medioppia</taxon>
    </lineage>
</organism>
<keyword evidence="2" id="KW-0472">Membrane</keyword>
<keyword evidence="2" id="KW-0812">Transmembrane</keyword>
<evidence type="ECO:0000256" key="1">
    <source>
        <dbReference type="SAM" id="MobiDB-lite"/>
    </source>
</evidence>
<feature type="non-terminal residue" evidence="3">
    <location>
        <position position="1"/>
    </location>
</feature>
<evidence type="ECO:0000313" key="4">
    <source>
        <dbReference type="Proteomes" id="UP000759131"/>
    </source>
</evidence>
<evidence type="ECO:0000313" key="3">
    <source>
        <dbReference type="EMBL" id="CAD7641394.1"/>
    </source>
</evidence>
<dbReference type="EMBL" id="CAJPIZ010025201">
    <property type="protein sequence ID" value="CAG2118681.1"/>
    <property type="molecule type" value="Genomic_DNA"/>
</dbReference>
<name>A0A7R9LGP1_9ACAR</name>
<accession>A0A7R9LGP1</accession>
<reference evidence="3" key="1">
    <citation type="submission" date="2020-11" db="EMBL/GenBank/DDBJ databases">
        <authorList>
            <person name="Tran Van P."/>
        </authorList>
    </citation>
    <scope>NUCLEOTIDE SEQUENCE</scope>
</reference>
<keyword evidence="2" id="KW-1133">Transmembrane helix</keyword>
<proteinExistence type="predicted"/>
<gene>
    <name evidence="3" type="ORF">OSB1V03_LOCUS18632</name>
</gene>
<dbReference type="EMBL" id="OC879776">
    <property type="protein sequence ID" value="CAD7641394.1"/>
    <property type="molecule type" value="Genomic_DNA"/>
</dbReference>
<protein>
    <submittedName>
        <fullName evidence="3">Uncharacterized protein</fullName>
    </submittedName>
</protein>
<dbReference type="Proteomes" id="UP000759131">
    <property type="component" value="Unassembled WGS sequence"/>
</dbReference>
<keyword evidence="4" id="KW-1185">Reference proteome</keyword>
<dbReference type="OrthoDB" id="6536192at2759"/>
<feature type="transmembrane region" description="Helical" evidence="2">
    <location>
        <begin position="206"/>
        <end position="227"/>
    </location>
</feature>
<evidence type="ECO:0000256" key="2">
    <source>
        <dbReference type="SAM" id="Phobius"/>
    </source>
</evidence>